<dbReference type="eggNOG" id="COG3250">
    <property type="taxonomic scope" value="Bacteria"/>
</dbReference>
<dbReference type="InterPro" id="IPR053161">
    <property type="entry name" value="Ulvan_degrading_GH"/>
</dbReference>
<comment type="caution">
    <text evidence="2">The sequence shown here is derived from an EMBL/GenBank/DDBJ whole genome shotgun (WGS) entry which is preliminary data.</text>
</comment>
<dbReference type="AlphaFoldDB" id="B5D3R5"/>
<dbReference type="RefSeq" id="WP_007564172.1">
    <property type="nucleotide sequence ID" value="NZ_DS990134.1"/>
</dbReference>
<dbReference type="EMBL" id="ABQC02000024">
    <property type="protein sequence ID" value="EDY94215.1"/>
    <property type="molecule type" value="Genomic_DNA"/>
</dbReference>
<evidence type="ECO:0008006" key="4">
    <source>
        <dbReference type="Google" id="ProtNLM"/>
    </source>
</evidence>
<accession>B5D3R5</accession>
<dbReference type="GeneID" id="43186318"/>
<sequence length="722" mass="83532">MKKYIWCLLILFVFRAMLVDAQIDKQKFACPEKRYRPIPLWFWNNVNINAQDLLFQFRRMIKEDGYGGCAVLPFGKNFRPEYLSDRYFDLYKTLLEEAQNLGAYVSLYDEFGFPSGSMGAHADGVPRFMNKYPNATIKRLDKLEVIVSSKREKISVPKGKLMAVVAMDTLTKQRISLKEYINGDTLYWNVPEGKWKVMFFTCVKDGSPLVDYLNPESVKLFIKETHQAYYDRFATYFGNVIIQTFFDEPTLYRGNGRIWTDKFNEKFIKYYGESPELLYPALWYDIGPETESARNRLFGMRAILYAEGFMREIQKWAVSHGIYSTGHQDQEEVLNPVSLSGDLMLCGKYMDIPGIDKIGGNRPAERFYKVISSSAYNWDKNLVMSETFGAMGNLSVRELYHVAMEQYVKGINMLIPHAVWYDDKNVTFLPELSMRNKLYRDSLPDFNKFLSRLNYVLQRKGKHIADIAMIYPIETLQGEHFLDGALGFYRGGVEIPQTDYIQVSTLLTDTLGLDFTYLHPEVLASKCRSQKGRLFLDNKVNDEAFRVVIIPAMKTISLVNLKKLEEFCDKGGSLIFTTRLPQKSVEPGKDDEVKYIMNRLFSKQRKKGNVFFIESPHSETFRQVMKTCCTTPDVLFPLGKELNYIHKQVNGKHLYYFANLKNVAMHSEIVLRGKILNPVLLNPHNGECTEAKYTYETSLNGSKITRIWLSLNVDESVFVMEE</sequence>
<evidence type="ECO:0000313" key="2">
    <source>
        <dbReference type="EMBL" id="EDY94215.1"/>
    </source>
</evidence>
<feature type="chain" id="PRO_5002830863" description="Glycoside hydrolase family 2" evidence="1">
    <location>
        <begin position="22"/>
        <end position="722"/>
    </location>
</feature>
<dbReference type="CDD" id="cd03143">
    <property type="entry name" value="A4_beta-galactosidase_middle_domain"/>
    <property type="match status" value="1"/>
</dbReference>
<gene>
    <name evidence="2" type="ORF">BACPLE_03669</name>
</gene>
<name>B5D3R5_PHOPM</name>
<protein>
    <recommendedName>
        <fullName evidence="4">Glycoside hydrolase family 2</fullName>
    </recommendedName>
</protein>
<proteinExistence type="predicted"/>
<evidence type="ECO:0000313" key="3">
    <source>
        <dbReference type="Proteomes" id="UP000003452"/>
    </source>
</evidence>
<dbReference type="Proteomes" id="UP000003452">
    <property type="component" value="Unassembled WGS sequence"/>
</dbReference>
<keyword evidence="1" id="KW-0732">Signal</keyword>
<evidence type="ECO:0000256" key="1">
    <source>
        <dbReference type="SAM" id="SignalP"/>
    </source>
</evidence>
<reference evidence="2 3" key="1">
    <citation type="submission" date="2008-08" db="EMBL/GenBank/DDBJ databases">
        <title>Draft genome sequence of Bacteroides plebeius (DSM 17135).</title>
        <authorList>
            <person name="Sudarsanam P."/>
            <person name="Ley R."/>
            <person name="Guruge J."/>
            <person name="Turnbaugh P.J."/>
            <person name="Mahowald M."/>
            <person name="Liep D."/>
            <person name="Gordon J."/>
        </authorList>
    </citation>
    <scope>NUCLEOTIDE SEQUENCE [LARGE SCALE GENOMIC DNA]</scope>
    <source>
        <strain evidence="3">DSM 17135 / JCM 12973 / M2</strain>
    </source>
</reference>
<feature type="signal peptide" evidence="1">
    <location>
        <begin position="1"/>
        <end position="21"/>
    </location>
</feature>
<dbReference type="PANTHER" id="PTHR36848">
    <property type="entry name" value="DNA-BINDING PROTEIN (PUTATIVE SECRETED PROTEIN)-RELATED"/>
    <property type="match status" value="1"/>
</dbReference>
<reference evidence="2 3" key="2">
    <citation type="submission" date="2008-08" db="EMBL/GenBank/DDBJ databases">
        <authorList>
            <person name="Fulton L."/>
            <person name="Clifton S."/>
            <person name="Fulton B."/>
            <person name="Xu J."/>
            <person name="Minx P."/>
            <person name="Pepin K.H."/>
            <person name="Johnson M."/>
            <person name="Thiruvilangam P."/>
            <person name="Bhonagiri V."/>
            <person name="Nash W.E."/>
            <person name="Mardis E.R."/>
            <person name="Wilson R.K."/>
        </authorList>
    </citation>
    <scope>NUCLEOTIDE SEQUENCE [LARGE SCALE GENOMIC DNA]</scope>
    <source>
        <strain evidence="3">DSM 17135 / JCM 12973 / M2</strain>
    </source>
</reference>
<dbReference type="OrthoDB" id="9761519at2"/>
<dbReference type="HOGENOM" id="CLU_365167_0_0_10"/>
<dbReference type="Pfam" id="PF17132">
    <property type="entry name" value="Glyco_hydro_106"/>
    <property type="match status" value="1"/>
</dbReference>
<dbReference type="PANTHER" id="PTHR36848:SF2">
    <property type="entry name" value="SECRETED PROTEIN"/>
    <property type="match status" value="1"/>
</dbReference>
<organism evidence="2 3">
    <name type="scientific">Phocaeicola plebeius (strain DSM 17135 / JCM 12973 / CCUG 54634 / M2)</name>
    <name type="common">Bacteroides plebeius</name>
    <dbReference type="NCBI Taxonomy" id="484018"/>
    <lineage>
        <taxon>Bacteria</taxon>
        <taxon>Pseudomonadati</taxon>
        <taxon>Bacteroidota</taxon>
        <taxon>Bacteroidia</taxon>
        <taxon>Bacteroidales</taxon>
        <taxon>Bacteroidaceae</taxon>
        <taxon>Phocaeicola</taxon>
    </lineage>
</organism>